<protein>
    <submittedName>
        <fullName evidence="1">Uncharacterized protein</fullName>
    </submittedName>
</protein>
<dbReference type="Proteomes" id="UP001430953">
    <property type="component" value="Unassembled WGS sequence"/>
</dbReference>
<reference evidence="1 2" key="1">
    <citation type="submission" date="2023-03" db="EMBL/GenBank/DDBJ databases">
        <title>High recombination rates correlate with genetic variation in Cardiocondyla obscurior ants.</title>
        <authorList>
            <person name="Errbii M."/>
        </authorList>
    </citation>
    <scope>NUCLEOTIDE SEQUENCE [LARGE SCALE GENOMIC DNA]</scope>
    <source>
        <strain evidence="1">Alpha-2009</strain>
        <tissue evidence="1">Whole body</tissue>
    </source>
</reference>
<comment type="caution">
    <text evidence="1">The sequence shown here is derived from an EMBL/GenBank/DDBJ whole genome shotgun (WGS) entry which is preliminary data.</text>
</comment>
<gene>
    <name evidence="1" type="ORF">PUN28_000925</name>
</gene>
<evidence type="ECO:0000313" key="1">
    <source>
        <dbReference type="EMBL" id="KAL0133519.1"/>
    </source>
</evidence>
<keyword evidence="2" id="KW-1185">Reference proteome</keyword>
<accession>A0AAW2H1V8</accession>
<dbReference type="EMBL" id="JADYXP020000001">
    <property type="protein sequence ID" value="KAL0133519.1"/>
    <property type="molecule type" value="Genomic_DNA"/>
</dbReference>
<proteinExistence type="predicted"/>
<sequence length="119" mass="13836">MEFQTRYVQSNQSRDNSSLFADEGSISLGAFSLHRDPSGLHKLMLSEKMHPEVLTSPGEPPPEVNAAVVVSQRDYLRNFSHALREKEMNGREREREMGIFYTYDLIKRERTRSLLYEID</sequence>
<evidence type="ECO:0000313" key="2">
    <source>
        <dbReference type="Proteomes" id="UP001430953"/>
    </source>
</evidence>
<name>A0AAW2H1V8_9HYME</name>
<dbReference type="AlphaFoldDB" id="A0AAW2H1V8"/>
<organism evidence="1 2">
    <name type="scientific">Cardiocondyla obscurior</name>
    <dbReference type="NCBI Taxonomy" id="286306"/>
    <lineage>
        <taxon>Eukaryota</taxon>
        <taxon>Metazoa</taxon>
        <taxon>Ecdysozoa</taxon>
        <taxon>Arthropoda</taxon>
        <taxon>Hexapoda</taxon>
        <taxon>Insecta</taxon>
        <taxon>Pterygota</taxon>
        <taxon>Neoptera</taxon>
        <taxon>Endopterygota</taxon>
        <taxon>Hymenoptera</taxon>
        <taxon>Apocrita</taxon>
        <taxon>Aculeata</taxon>
        <taxon>Formicoidea</taxon>
        <taxon>Formicidae</taxon>
        <taxon>Myrmicinae</taxon>
        <taxon>Cardiocondyla</taxon>
    </lineage>
</organism>